<dbReference type="EMBL" id="CP095855">
    <property type="protein sequence ID" value="UPK68464.1"/>
    <property type="molecule type" value="Genomic_DNA"/>
</dbReference>
<evidence type="ECO:0000259" key="6">
    <source>
        <dbReference type="SMART" id="SM00849"/>
    </source>
</evidence>
<sequence>MKKIKLRFSHFLPKLMLSLFVVIGLALSDVSSAVAQDTARVFVQPGSYHMKLGDIEIIAFSDGSVPQELEKLLTNTQPGEVKRLTEQNFQSPVVEASVNAYLLKINGKLILVDAGTAELYGPSLGYLPANMIRAGYRPEQIDAVLVTHIHTDHTGGLMAGDKMVFPNADIYVSRTEADFWLSDERYARAPARLKPYYDQARLKMLPYLKAGKVKTYEYGKELFPGILPVASPGHTPGHSFYQVTSKGEKIMFWGDIMHSAAVQFVDPAVTIVYDVDPAAAAQSRKKAYEDAAKGRYWIAADHISFPGIGHISKTAQGYRWFPINYTTSGAGQ</sequence>
<organism evidence="7 8">
    <name type="scientific">Chitinophaga filiformis</name>
    <name type="common">Myxococcus filiformis</name>
    <name type="synonym">Flexibacter filiformis</name>
    <dbReference type="NCBI Taxonomy" id="104663"/>
    <lineage>
        <taxon>Bacteria</taxon>
        <taxon>Pseudomonadati</taxon>
        <taxon>Bacteroidota</taxon>
        <taxon>Chitinophagia</taxon>
        <taxon>Chitinophagales</taxon>
        <taxon>Chitinophagaceae</taxon>
        <taxon>Chitinophaga</taxon>
    </lineage>
</organism>
<proteinExistence type="inferred from homology"/>
<evidence type="ECO:0000256" key="1">
    <source>
        <dbReference type="ARBA" id="ARBA00007749"/>
    </source>
</evidence>
<keyword evidence="3" id="KW-0378">Hydrolase</keyword>
<evidence type="ECO:0000256" key="5">
    <source>
        <dbReference type="SAM" id="SignalP"/>
    </source>
</evidence>
<dbReference type="RefSeq" id="WP_247810858.1">
    <property type="nucleotide sequence ID" value="NZ_CP095855.1"/>
</dbReference>
<keyword evidence="8" id="KW-1185">Reference proteome</keyword>
<feature type="signal peptide" evidence="5">
    <location>
        <begin position="1"/>
        <end position="35"/>
    </location>
</feature>
<dbReference type="SUPFAM" id="SSF56281">
    <property type="entry name" value="Metallo-hydrolase/oxidoreductase"/>
    <property type="match status" value="1"/>
</dbReference>
<dbReference type="PANTHER" id="PTHR42978">
    <property type="entry name" value="QUORUM-QUENCHING LACTONASE YTNP-RELATED-RELATED"/>
    <property type="match status" value="1"/>
</dbReference>
<keyword evidence="4" id="KW-0862">Zinc</keyword>
<dbReference type="PANTHER" id="PTHR42978:SF6">
    <property type="entry name" value="QUORUM-QUENCHING LACTONASE YTNP-RELATED"/>
    <property type="match status" value="1"/>
</dbReference>
<keyword evidence="2" id="KW-0479">Metal-binding</keyword>
<dbReference type="InterPro" id="IPR036866">
    <property type="entry name" value="RibonucZ/Hydroxyglut_hydro"/>
</dbReference>
<evidence type="ECO:0000313" key="7">
    <source>
        <dbReference type="EMBL" id="UPK68464.1"/>
    </source>
</evidence>
<dbReference type="InterPro" id="IPR051013">
    <property type="entry name" value="MBL_superfamily_lactonases"/>
</dbReference>
<protein>
    <submittedName>
        <fullName evidence="7">MBL fold metallo-hydrolase</fullName>
    </submittedName>
</protein>
<feature type="domain" description="Metallo-beta-lactamase" evidence="6">
    <location>
        <begin position="97"/>
        <end position="302"/>
    </location>
</feature>
<dbReference type="Gene3D" id="3.60.15.10">
    <property type="entry name" value="Ribonuclease Z/Hydroxyacylglutathione hydrolase-like"/>
    <property type="match status" value="1"/>
</dbReference>
<accession>A0ABY4HXC4</accession>
<evidence type="ECO:0000256" key="4">
    <source>
        <dbReference type="ARBA" id="ARBA00022833"/>
    </source>
</evidence>
<gene>
    <name evidence="7" type="ORF">MYF79_26265</name>
</gene>
<dbReference type="CDD" id="cd07720">
    <property type="entry name" value="OPHC2-like_MBL-fold"/>
    <property type="match status" value="1"/>
</dbReference>
<reference evidence="7 8" key="1">
    <citation type="submission" date="2022-04" db="EMBL/GenBank/DDBJ databases">
        <title>The arsenic-methylating capacity of Chitinophaga filiformis YT5 during chitin decomposition.</title>
        <authorList>
            <person name="Chen G."/>
            <person name="Liang Y."/>
        </authorList>
    </citation>
    <scope>NUCLEOTIDE SEQUENCE [LARGE SCALE GENOMIC DNA]</scope>
    <source>
        <strain evidence="7 8">YT5</strain>
    </source>
</reference>
<dbReference type="Proteomes" id="UP000830198">
    <property type="component" value="Chromosome"/>
</dbReference>
<comment type="similarity">
    <text evidence="1">Belongs to the metallo-beta-lactamase superfamily.</text>
</comment>
<keyword evidence="5" id="KW-0732">Signal</keyword>
<dbReference type="InterPro" id="IPR001279">
    <property type="entry name" value="Metallo-B-lactamas"/>
</dbReference>
<feature type="chain" id="PRO_5045975054" evidence="5">
    <location>
        <begin position="36"/>
        <end position="332"/>
    </location>
</feature>
<dbReference type="SMART" id="SM00849">
    <property type="entry name" value="Lactamase_B"/>
    <property type="match status" value="1"/>
</dbReference>
<evidence type="ECO:0000256" key="2">
    <source>
        <dbReference type="ARBA" id="ARBA00022723"/>
    </source>
</evidence>
<evidence type="ECO:0000256" key="3">
    <source>
        <dbReference type="ARBA" id="ARBA00022801"/>
    </source>
</evidence>
<evidence type="ECO:0000313" key="8">
    <source>
        <dbReference type="Proteomes" id="UP000830198"/>
    </source>
</evidence>
<dbReference type="Pfam" id="PF00753">
    <property type="entry name" value="Lactamase_B"/>
    <property type="match status" value="1"/>
</dbReference>
<name>A0ABY4HXC4_CHIFI</name>